<reference evidence="1 2" key="1">
    <citation type="submission" date="2020-02" db="EMBL/GenBank/DDBJ databases">
        <title>Pelistega sp. NLN82 were isolated from wild rodents of the Hainan Island.</title>
        <authorList>
            <person name="Niu N."/>
            <person name="Zhou J."/>
        </authorList>
    </citation>
    <scope>NUCLEOTIDE SEQUENCE [LARGE SCALE GENOMIC DNA]</scope>
    <source>
        <strain evidence="1 2">NLN82</strain>
    </source>
</reference>
<name>A0A6L9Y8Q9_9BURK</name>
<proteinExistence type="predicted"/>
<accession>A0A6L9Y8Q9</accession>
<dbReference type="InterPro" id="IPR036249">
    <property type="entry name" value="Thioredoxin-like_sf"/>
</dbReference>
<comment type="caution">
    <text evidence="1">The sequence shown here is derived from an EMBL/GenBank/DDBJ whole genome shotgun (WGS) entry which is preliminary data.</text>
</comment>
<sequence>MTAILFFTEKCPDTAPFVAQLKTLNISYTPVDILENTGTLKQFLKLRDKHPAFNTTKANEKIGIPALHIGEKVIVDMNELSSLVK</sequence>
<organism evidence="1 2">
    <name type="scientific">Pelistega ratti</name>
    <dbReference type="NCBI Taxonomy" id="2652177"/>
    <lineage>
        <taxon>Bacteria</taxon>
        <taxon>Pseudomonadati</taxon>
        <taxon>Pseudomonadota</taxon>
        <taxon>Betaproteobacteria</taxon>
        <taxon>Burkholderiales</taxon>
        <taxon>Alcaligenaceae</taxon>
        <taxon>Pelistega</taxon>
    </lineage>
</organism>
<gene>
    <name evidence="1" type="ORF">F9B74_07235</name>
</gene>
<evidence type="ECO:0008006" key="3">
    <source>
        <dbReference type="Google" id="ProtNLM"/>
    </source>
</evidence>
<dbReference type="RefSeq" id="WP_163764614.1">
    <property type="nucleotide sequence ID" value="NZ_JAAGYR010000013.1"/>
</dbReference>
<dbReference type="EMBL" id="JAAGYR010000013">
    <property type="protein sequence ID" value="NEN76114.1"/>
    <property type="molecule type" value="Genomic_DNA"/>
</dbReference>
<evidence type="ECO:0000313" key="1">
    <source>
        <dbReference type="EMBL" id="NEN76114.1"/>
    </source>
</evidence>
<dbReference type="SUPFAM" id="SSF52833">
    <property type="entry name" value="Thioredoxin-like"/>
    <property type="match status" value="1"/>
</dbReference>
<keyword evidence="2" id="KW-1185">Reference proteome</keyword>
<dbReference type="Proteomes" id="UP000477651">
    <property type="component" value="Unassembled WGS sequence"/>
</dbReference>
<protein>
    <recommendedName>
        <fullName evidence="3">Glutaredoxin-related protein</fullName>
    </recommendedName>
</protein>
<dbReference type="AlphaFoldDB" id="A0A6L9Y8Q9"/>
<dbReference type="Gene3D" id="3.40.30.10">
    <property type="entry name" value="Glutaredoxin"/>
    <property type="match status" value="1"/>
</dbReference>
<evidence type="ECO:0000313" key="2">
    <source>
        <dbReference type="Proteomes" id="UP000477651"/>
    </source>
</evidence>